<protein>
    <submittedName>
        <fullName evidence="6">Dimethylaniline monooxygenase</fullName>
    </submittedName>
</protein>
<keyword evidence="5" id="KW-0560">Oxidoreductase</keyword>
<dbReference type="GO" id="GO:0004499">
    <property type="term" value="F:N,N-dimethylaniline monooxygenase activity"/>
    <property type="evidence" value="ECO:0007669"/>
    <property type="project" value="InterPro"/>
</dbReference>
<dbReference type="Pfam" id="PF00743">
    <property type="entry name" value="FMO-like"/>
    <property type="match status" value="2"/>
</dbReference>
<keyword evidence="2" id="KW-0285">Flavoprotein</keyword>
<name>A0A2P5HV50_DIAHE</name>
<dbReference type="GO" id="GO:0050661">
    <property type="term" value="F:NADP binding"/>
    <property type="evidence" value="ECO:0007669"/>
    <property type="project" value="InterPro"/>
</dbReference>
<dbReference type="Proteomes" id="UP000094444">
    <property type="component" value="Unassembled WGS sequence"/>
</dbReference>
<dbReference type="SUPFAM" id="SSF51905">
    <property type="entry name" value="FAD/NAD(P)-binding domain"/>
    <property type="match status" value="2"/>
</dbReference>
<organism evidence="6 7">
    <name type="scientific">Diaporthe helianthi</name>
    <dbReference type="NCBI Taxonomy" id="158607"/>
    <lineage>
        <taxon>Eukaryota</taxon>
        <taxon>Fungi</taxon>
        <taxon>Dikarya</taxon>
        <taxon>Ascomycota</taxon>
        <taxon>Pezizomycotina</taxon>
        <taxon>Sordariomycetes</taxon>
        <taxon>Sordariomycetidae</taxon>
        <taxon>Diaporthales</taxon>
        <taxon>Diaporthaceae</taxon>
        <taxon>Diaporthe</taxon>
    </lineage>
</organism>
<dbReference type="InterPro" id="IPR050346">
    <property type="entry name" value="FMO-like"/>
</dbReference>
<dbReference type="PRINTS" id="PR00419">
    <property type="entry name" value="ADXRDTASE"/>
</dbReference>
<evidence type="ECO:0000256" key="3">
    <source>
        <dbReference type="ARBA" id="ARBA00022827"/>
    </source>
</evidence>
<keyword evidence="7" id="KW-1185">Reference proteome</keyword>
<dbReference type="PANTHER" id="PTHR23023">
    <property type="entry name" value="DIMETHYLANILINE MONOOXYGENASE"/>
    <property type="match status" value="1"/>
</dbReference>
<evidence type="ECO:0000256" key="1">
    <source>
        <dbReference type="ARBA" id="ARBA00009183"/>
    </source>
</evidence>
<reference evidence="6" key="1">
    <citation type="submission" date="2017-09" db="EMBL/GenBank/DDBJ databases">
        <title>Polyketide synthases of a Diaporthe helianthi virulent isolate.</title>
        <authorList>
            <person name="Baroncelli R."/>
        </authorList>
    </citation>
    <scope>NUCLEOTIDE SEQUENCE [LARGE SCALE GENOMIC DNA]</scope>
    <source>
        <strain evidence="6">7/96</strain>
    </source>
</reference>
<evidence type="ECO:0000256" key="2">
    <source>
        <dbReference type="ARBA" id="ARBA00022630"/>
    </source>
</evidence>
<dbReference type="PIRSF" id="PIRSF000332">
    <property type="entry name" value="FMO"/>
    <property type="match status" value="1"/>
</dbReference>
<evidence type="ECO:0000313" key="7">
    <source>
        <dbReference type="Proteomes" id="UP000094444"/>
    </source>
</evidence>
<dbReference type="InterPro" id="IPR000960">
    <property type="entry name" value="Flavin_mOase"/>
</dbReference>
<evidence type="ECO:0000256" key="4">
    <source>
        <dbReference type="ARBA" id="ARBA00022857"/>
    </source>
</evidence>
<dbReference type="AlphaFoldDB" id="A0A2P5HV50"/>
<evidence type="ECO:0000313" key="6">
    <source>
        <dbReference type="EMBL" id="POS74115.1"/>
    </source>
</evidence>
<dbReference type="Gene3D" id="3.50.50.60">
    <property type="entry name" value="FAD/NAD(P)-binding domain"/>
    <property type="match status" value="2"/>
</dbReference>
<keyword evidence="6" id="KW-0503">Monooxygenase</keyword>
<dbReference type="EMBL" id="MAVT02000681">
    <property type="protein sequence ID" value="POS74115.1"/>
    <property type="molecule type" value="Genomic_DNA"/>
</dbReference>
<proteinExistence type="inferred from homology"/>
<dbReference type="InParanoid" id="A0A2P5HV50"/>
<keyword evidence="4" id="KW-0521">NADP</keyword>
<comment type="similarity">
    <text evidence="1">Belongs to the FMO family.</text>
</comment>
<dbReference type="InterPro" id="IPR020946">
    <property type="entry name" value="Flavin_mOase-like"/>
</dbReference>
<comment type="caution">
    <text evidence="6">The sequence shown here is derived from an EMBL/GenBank/DDBJ whole genome shotgun (WGS) entry which is preliminary data.</text>
</comment>
<sequence length="508" mass="56592">MAPIKSVAVVGAGISGVSSAAHLLRHGFEVVVFERSSVTGGVWHFDPRPDLDPEYPGTESLEGDRMHDAVRDSKKVRDAQNEDDIALLHAPPGPCYEGLMNNVPTSMMRTTLLQWPEGTPDHITHHEIETYVQRLARETGAHDVTLFDTRVEEAVKNAATGKWEVRTKTLRKDDDGTYSFQERDWAFDAVVVAAGHYHVPLIPEVSGLAEWKRKYPDRVRHSKSYRYPHHYKDSNVLLIGAGVSSLDIAKELDGLANKTYQSSRGGIFDLDKSFLPPNSERVAGLKEFKLDEGKSMSSGSETPGAPIPGTVHLTDGRVLQDIHHVIIASGYQTTYPFLTGLESESVAVDDADERVIITADKCVTHNLHKDIFYMPDPTLTFVGVPYYTSTFSMFDFQAEVVARVYAGLATLPTEEAMRREYAARKAKGDKGKAFHSLIKNQVPYMEDILAWVNEDVGERGIEPMKGVDEAWYKGYEGFQDKSKRLIPVDSNQIQQPIASKYYTGTSDE</sequence>
<dbReference type="OrthoDB" id="66881at2759"/>
<dbReference type="GO" id="GO:0050660">
    <property type="term" value="F:flavin adenine dinucleotide binding"/>
    <property type="evidence" value="ECO:0007669"/>
    <property type="project" value="InterPro"/>
</dbReference>
<dbReference type="InterPro" id="IPR036188">
    <property type="entry name" value="FAD/NAD-bd_sf"/>
</dbReference>
<gene>
    <name evidence="6" type="ORF">DHEL01_v207494</name>
</gene>
<dbReference type="Pfam" id="PF13450">
    <property type="entry name" value="NAD_binding_8"/>
    <property type="match status" value="1"/>
</dbReference>
<accession>A0A2P5HV50</accession>
<keyword evidence="3" id="KW-0274">FAD</keyword>
<evidence type="ECO:0000256" key="5">
    <source>
        <dbReference type="ARBA" id="ARBA00023002"/>
    </source>
</evidence>